<keyword evidence="6" id="KW-0406">Ion transport</keyword>
<feature type="compositionally biased region" description="Low complexity" evidence="4">
    <location>
        <begin position="489"/>
        <end position="498"/>
    </location>
</feature>
<feature type="compositionally biased region" description="Basic residues" evidence="4">
    <location>
        <begin position="476"/>
        <end position="488"/>
    </location>
</feature>
<accession>A0A1W0WFJ2</accession>
<dbReference type="GO" id="GO:0034220">
    <property type="term" value="P:monoatomic ion transmembrane transport"/>
    <property type="evidence" value="ECO:0007669"/>
    <property type="project" value="UniProtKB-KW"/>
</dbReference>
<dbReference type="GO" id="GO:0015459">
    <property type="term" value="F:potassium channel regulator activity"/>
    <property type="evidence" value="ECO:0007669"/>
    <property type="project" value="TreeGrafter"/>
</dbReference>
<reference evidence="7" key="1">
    <citation type="submission" date="2017-01" db="EMBL/GenBank/DDBJ databases">
        <title>Comparative genomics of anhydrobiosis in the tardigrade Hypsibius dujardini.</title>
        <authorList>
            <person name="Yoshida Y."/>
            <person name="Koutsovoulos G."/>
            <person name="Laetsch D."/>
            <person name="Stevens L."/>
            <person name="Kumar S."/>
            <person name="Horikawa D."/>
            <person name="Ishino K."/>
            <person name="Komine S."/>
            <person name="Tomita M."/>
            <person name="Blaxter M."/>
            <person name="Arakawa K."/>
        </authorList>
    </citation>
    <scope>NUCLEOTIDE SEQUENCE [LARGE SCALE GENOMIC DNA]</scope>
    <source>
        <strain evidence="7">Z151</strain>
    </source>
</reference>
<protein>
    <submittedName>
        <fullName evidence="6">Voltage-gated potassium channel subunit beta-3</fullName>
    </submittedName>
</protein>
<evidence type="ECO:0000256" key="3">
    <source>
        <dbReference type="ARBA" id="ARBA00023002"/>
    </source>
</evidence>
<dbReference type="PANTHER" id="PTHR43150:SF2">
    <property type="entry name" value="HYPERKINETIC, ISOFORM M"/>
    <property type="match status" value="1"/>
</dbReference>
<keyword evidence="2" id="KW-0521">NADP</keyword>
<dbReference type="PANTHER" id="PTHR43150">
    <property type="entry name" value="HYPERKINETIC, ISOFORM M"/>
    <property type="match status" value="1"/>
</dbReference>
<dbReference type="InterPro" id="IPR023210">
    <property type="entry name" value="NADP_OxRdtase_dom"/>
</dbReference>
<organism evidence="6 7">
    <name type="scientific">Hypsibius exemplaris</name>
    <name type="common">Freshwater tardigrade</name>
    <dbReference type="NCBI Taxonomy" id="2072580"/>
    <lineage>
        <taxon>Eukaryota</taxon>
        <taxon>Metazoa</taxon>
        <taxon>Ecdysozoa</taxon>
        <taxon>Tardigrada</taxon>
        <taxon>Eutardigrada</taxon>
        <taxon>Parachela</taxon>
        <taxon>Hypsibioidea</taxon>
        <taxon>Hypsibiidae</taxon>
        <taxon>Hypsibius</taxon>
    </lineage>
</organism>
<feature type="domain" description="NADP-dependent oxidoreductase" evidence="5">
    <location>
        <begin position="114"/>
        <end position="436"/>
    </location>
</feature>
<keyword evidence="6" id="KW-0407">Ion channel</keyword>
<dbReference type="Gene3D" id="3.20.20.100">
    <property type="entry name" value="NADP-dependent oxidoreductase domain"/>
    <property type="match status" value="1"/>
</dbReference>
<dbReference type="GO" id="GO:0016491">
    <property type="term" value="F:oxidoreductase activity"/>
    <property type="evidence" value="ECO:0007669"/>
    <property type="project" value="UniProtKB-KW"/>
</dbReference>
<sequence length="520" mass="57575">MTSKKGIVRRRSGSADLPTLTSDLLSSLPIPLCVLDSSELEPGKLQSLRLPTQFSASLSMLDRQKMHYRNLGNSGLKVSRLGLAPGLSTSPLRNTATVNSSSVPNVNGSAGSLTSNLDDSAEQILTVAYEAGINYFDTFDIGQLGRTEIVLGKVIKKRKWRRSSYAVSIRVHRSGIAETEKGLSRKHVIESVQGSLERLGLHYVDIVFAHGRDPTTPIEEIVRAFSWVIEKGWAFYWGTCQWSQAEIMEAFSVARFLHLIPPLVDQSEYNFFQRQPVELVIPELLCSIGCGSVTWSALANGLLSNDALDSINSFNDFYQSNAESLAMLQQVNEVKTAYQSTRPLSLIEMPSYTYLSERERITELTVCRQKVKYLRPIAQQVGCSLPQLAIAWCLRTDFVQSCLISPSSVEQLREQMLALSVIDKLTPEVLAVIEKVLSNQPILSGPINSGVIPNNMQRRNSRSGNSTKIAKEAQNNRRRSVASGHRKSISSSPRLSISHGAGIRESVDYSSSYDRRPSHV</sequence>
<dbReference type="InterPro" id="IPR005399">
    <property type="entry name" value="K_chnl_volt-dep_bsu_KCNAB-rel"/>
</dbReference>
<dbReference type="PRINTS" id="PR01577">
    <property type="entry name" value="KCNABCHANNEL"/>
</dbReference>
<dbReference type="OrthoDB" id="1720422at2759"/>
<dbReference type="Pfam" id="PF00248">
    <property type="entry name" value="Aldo_ket_red"/>
    <property type="match status" value="1"/>
</dbReference>
<name>A0A1W0WFJ2_HYPEX</name>
<dbReference type="GO" id="GO:0008076">
    <property type="term" value="C:voltage-gated potassium channel complex"/>
    <property type="evidence" value="ECO:0007669"/>
    <property type="project" value="TreeGrafter"/>
</dbReference>
<dbReference type="InterPro" id="IPR036812">
    <property type="entry name" value="NAD(P)_OxRdtase_dom_sf"/>
</dbReference>
<dbReference type="AlphaFoldDB" id="A0A1W0WFJ2"/>
<evidence type="ECO:0000313" key="6">
    <source>
        <dbReference type="EMBL" id="OQV13883.1"/>
    </source>
</evidence>
<proteinExistence type="inferred from homology"/>
<evidence type="ECO:0000256" key="1">
    <source>
        <dbReference type="ARBA" id="ARBA00006515"/>
    </source>
</evidence>
<keyword evidence="3" id="KW-0560">Oxidoreductase</keyword>
<gene>
    <name evidence="6" type="ORF">BV898_11880</name>
</gene>
<dbReference type="EMBL" id="MTYJ01000114">
    <property type="protein sequence ID" value="OQV13883.1"/>
    <property type="molecule type" value="Genomic_DNA"/>
</dbReference>
<comment type="caution">
    <text evidence="6">The sequence shown here is derived from an EMBL/GenBank/DDBJ whole genome shotgun (WGS) entry which is preliminary data.</text>
</comment>
<keyword evidence="7" id="KW-1185">Reference proteome</keyword>
<keyword evidence="6" id="KW-0813">Transport</keyword>
<evidence type="ECO:0000259" key="5">
    <source>
        <dbReference type="Pfam" id="PF00248"/>
    </source>
</evidence>
<evidence type="ECO:0000256" key="2">
    <source>
        <dbReference type="ARBA" id="ARBA00022857"/>
    </source>
</evidence>
<comment type="similarity">
    <text evidence="1">Belongs to the shaker potassium channel beta subunit family.</text>
</comment>
<evidence type="ECO:0000313" key="7">
    <source>
        <dbReference type="Proteomes" id="UP000192578"/>
    </source>
</evidence>
<dbReference type="GO" id="GO:1901379">
    <property type="term" value="P:regulation of potassium ion transmembrane transport"/>
    <property type="evidence" value="ECO:0007669"/>
    <property type="project" value="TreeGrafter"/>
</dbReference>
<evidence type="ECO:0000256" key="4">
    <source>
        <dbReference type="SAM" id="MobiDB-lite"/>
    </source>
</evidence>
<dbReference type="SUPFAM" id="SSF51430">
    <property type="entry name" value="NAD(P)-linked oxidoreductase"/>
    <property type="match status" value="1"/>
</dbReference>
<feature type="compositionally biased region" description="Polar residues" evidence="4">
    <location>
        <begin position="451"/>
        <end position="468"/>
    </location>
</feature>
<dbReference type="GO" id="GO:0044325">
    <property type="term" value="F:transmembrane transporter binding"/>
    <property type="evidence" value="ECO:0007669"/>
    <property type="project" value="TreeGrafter"/>
</dbReference>
<dbReference type="Proteomes" id="UP000192578">
    <property type="component" value="Unassembled WGS sequence"/>
</dbReference>
<feature type="region of interest" description="Disordered" evidence="4">
    <location>
        <begin position="448"/>
        <end position="520"/>
    </location>
</feature>